<comment type="similarity">
    <text evidence="1">Belongs to the LysR transcriptional regulatory family.</text>
</comment>
<proteinExistence type="inferred from homology"/>
<dbReference type="AlphaFoldDB" id="A0A7Y8AI34"/>
<evidence type="ECO:0000256" key="2">
    <source>
        <dbReference type="ARBA" id="ARBA00023015"/>
    </source>
</evidence>
<organism evidence="6 7">
    <name type="scientific">Pseudomonas tolaasii</name>
    <dbReference type="NCBI Taxonomy" id="29442"/>
    <lineage>
        <taxon>Bacteria</taxon>
        <taxon>Pseudomonadati</taxon>
        <taxon>Pseudomonadota</taxon>
        <taxon>Gammaproteobacteria</taxon>
        <taxon>Pseudomonadales</taxon>
        <taxon>Pseudomonadaceae</taxon>
        <taxon>Pseudomonas</taxon>
    </lineage>
</organism>
<dbReference type="InterPro" id="IPR000847">
    <property type="entry name" value="LysR_HTH_N"/>
</dbReference>
<keyword evidence="3" id="KW-0238">DNA-binding</keyword>
<dbReference type="PANTHER" id="PTHR30579:SF7">
    <property type="entry name" value="HTH-TYPE TRANSCRIPTIONAL REGULATOR LRHA-RELATED"/>
    <property type="match status" value="1"/>
</dbReference>
<dbReference type="EMBL" id="JACAQK010000002">
    <property type="protein sequence ID" value="NWD34451.1"/>
    <property type="molecule type" value="Genomic_DNA"/>
</dbReference>
<dbReference type="InterPro" id="IPR036388">
    <property type="entry name" value="WH-like_DNA-bd_sf"/>
</dbReference>
<dbReference type="Pfam" id="PF00126">
    <property type="entry name" value="HTH_1"/>
    <property type="match status" value="1"/>
</dbReference>
<dbReference type="InterPro" id="IPR050176">
    <property type="entry name" value="LTTR"/>
</dbReference>
<protein>
    <submittedName>
        <fullName evidence="6">LysR family transcriptional regulator</fullName>
    </submittedName>
</protein>
<keyword evidence="4" id="KW-0804">Transcription</keyword>
<comment type="caution">
    <text evidence="6">The sequence shown here is derived from an EMBL/GenBank/DDBJ whole genome shotgun (WGS) entry which is preliminary data.</text>
</comment>
<accession>A0A7Y8AI34</accession>
<evidence type="ECO:0000259" key="5">
    <source>
        <dbReference type="PROSITE" id="PS50931"/>
    </source>
</evidence>
<evidence type="ECO:0000313" key="7">
    <source>
        <dbReference type="Proteomes" id="UP000549134"/>
    </source>
</evidence>
<evidence type="ECO:0000256" key="4">
    <source>
        <dbReference type="ARBA" id="ARBA00023163"/>
    </source>
</evidence>
<dbReference type="PANTHER" id="PTHR30579">
    <property type="entry name" value="TRANSCRIPTIONAL REGULATOR"/>
    <property type="match status" value="1"/>
</dbReference>
<dbReference type="PROSITE" id="PS50931">
    <property type="entry name" value="HTH_LYSR"/>
    <property type="match status" value="1"/>
</dbReference>
<dbReference type="InterPro" id="IPR005119">
    <property type="entry name" value="LysR_subst-bd"/>
</dbReference>
<dbReference type="Gene3D" id="1.10.10.10">
    <property type="entry name" value="Winged helix-like DNA-binding domain superfamily/Winged helix DNA-binding domain"/>
    <property type="match status" value="1"/>
</dbReference>
<dbReference type="SUPFAM" id="SSF46785">
    <property type="entry name" value="Winged helix' DNA-binding domain"/>
    <property type="match status" value="1"/>
</dbReference>
<dbReference type="RefSeq" id="WP_016970894.1">
    <property type="nucleotide sequence ID" value="NZ_CP020369.1"/>
</dbReference>
<keyword evidence="2" id="KW-0805">Transcription regulation</keyword>
<dbReference type="PRINTS" id="PR00039">
    <property type="entry name" value="HTHLYSR"/>
</dbReference>
<dbReference type="Proteomes" id="UP000549134">
    <property type="component" value="Unassembled WGS sequence"/>
</dbReference>
<feature type="domain" description="HTH lysR-type" evidence="5">
    <location>
        <begin position="5"/>
        <end position="62"/>
    </location>
</feature>
<dbReference type="GeneID" id="55847741"/>
<dbReference type="InterPro" id="IPR036390">
    <property type="entry name" value="WH_DNA-bd_sf"/>
</dbReference>
<evidence type="ECO:0000313" key="6">
    <source>
        <dbReference type="EMBL" id="NWD34451.1"/>
    </source>
</evidence>
<dbReference type="Pfam" id="PF03466">
    <property type="entry name" value="LysR_substrate"/>
    <property type="match status" value="1"/>
</dbReference>
<evidence type="ECO:0000256" key="1">
    <source>
        <dbReference type="ARBA" id="ARBA00009437"/>
    </source>
</evidence>
<reference evidence="6 7" key="1">
    <citation type="submission" date="2020-04" db="EMBL/GenBank/DDBJ databases">
        <title>Molecular characterization of pseudomonads from Agaricus bisporus reveal novel blotch 2 pathogens in Western Europe.</title>
        <authorList>
            <person name="Taparia T."/>
            <person name="Krijger M."/>
            <person name="Haynes E."/>
            <person name="Elpinstone J.G."/>
            <person name="Noble R."/>
            <person name="Van Der Wolf J."/>
        </authorList>
    </citation>
    <scope>NUCLEOTIDE SEQUENCE [LARGE SCALE GENOMIC DNA]</scope>
    <source>
        <strain evidence="6 7">IPO3746</strain>
    </source>
</reference>
<dbReference type="Gene3D" id="3.40.190.10">
    <property type="entry name" value="Periplasmic binding protein-like II"/>
    <property type="match status" value="2"/>
</dbReference>
<evidence type="ECO:0000256" key="3">
    <source>
        <dbReference type="ARBA" id="ARBA00023125"/>
    </source>
</evidence>
<name>A0A7Y8AI34_PSETO</name>
<gene>
    <name evidence="6" type="ORF">HX787_01190</name>
</gene>
<sequence>MPIDLDLTVLRTLIAAEHLGAMSRAADKVGRSQSAVTQQIQKLEQRIGQPLFRKQGRGRVLTEAGEILLTYAQRMIELNDEAVAVLGGIKVNGVVRFGFSADFAHTWLPVVLEQFKRTYPNIRIEAMVDRNAALAERLEKGQLDLTVLLSGKVNVEAQILATLPMAWIGRPGDTFKPGEPVQLALLEAPCFFRTAAINALDEAGIPWEIAFTTPNVSGLWAAVNAGLGITVRTPVSAPAGSGAIALSEGLAPLPPVHVFLSSAGRTLTPAAQCLKEVLLQTRHSLSSTNS</sequence>
<dbReference type="GO" id="GO:0003700">
    <property type="term" value="F:DNA-binding transcription factor activity"/>
    <property type="evidence" value="ECO:0007669"/>
    <property type="project" value="InterPro"/>
</dbReference>
<dbReference type="GO" id="GO:0003677">
    <property type="term" value="F:DNA binding"/>
    <property type="evidence" value="ECO:0007669"/>
    <property type="project" value="UniProtKB-KW"/>
</dbReference>
<dbReference type="SUPFAM" id="SSF53850">
    <property type="entry name" value="Periplasmic binding protein-like II"/>
    <property type="match status" value="1"/>
</dbReference>